<evidence type="ECO:0000313" key="2">
    <source>
        <dbReference type="Proteomes" id="UP000537890"/>
    </source>
</evidence>
<gene>
    <name evidence="1" type="ORF">H0A75_06915</name>
</gene>
<name>A0A7Z0MPG8_9GAMM</name>
<dbReference type="AlphaFoldDB" id="A0A7Z0MPG8"/>
<organism evidence="1 2">
    <name type="scientific">Candidatus Methanofishera endochildressiae</name>
    <dbReference type="NCBI Taxonomy" id="2738884"/>
    <lineage>
        <taxon>Bacteria</taxon>
        <taxon>Pseudomonadati</taxon>
        <taxon>Pseudomonadota</taxon>
        <taxon>Gammaproteobacteria</taxon>
        <taxon>Candidatus Methanofishera</taxon>
    </lineage>
</organism>
<reference evidence="1 2" key="1">
    <citation type="submission" date="2020-05" db="EMBL/GenBank/DDBJ databases">
        <title>Horizontal transmission and recombination maintain forever young bacterial symbiont genomes.</title>
        <authorList>
            <person name="Russell S.L."/>
            <person name="Pepper-Tunick E."/>
            <person name="Svedberg J."/>
            <person name="Byrne A."/>
            <person name="Ruelas Castillo J."/>
            <person name="Vollmers C."/>
            <person name="Beinart R.A."/>
            <person name="Corbett-Detig R."/>
        </authorList>
    </citation>
    <scope>NUCLEOTIDE SEQUENCE [LARGE SCALE GENOMIC DNA]</scope>
    <source>
        <strain evidence="1">4727-3</strain>
    </source>
</reference>
<protein>
    <recommendedName>
        <fullName evidence="3">DUF2281 domain-containing protein</fullName>
    </recommendedName>
</protein>
<accession>A0A7Z0MPG8</accession>
<dbReference type="EMBL" id="JACCHS010000129">
    <property type="protein sequence ID" value="NYT47338.1"/>
    <property type="molecule type" value="Genomic_DNA"/>
</dbReference>
<comment type="caution">
    <text evidence="1">The sequence shown here is derived from an EMBL/GenBank/DDBJ whole genome shotgun (WGS) entry which is preliminary data.</text>
</comment>
<sequence length="95" mass="10837">MLIGNEVTGESSTNDIYRKDILSAVHDLPIDKQKEILDFSLFLKSNEQRNEGINESSFNIALHDFLNEVKADPLDTDTTIFDCDREKTSGRDFQL</sequence>
<evidence type="ECO:0008006" key="3">
    <source>
        <dbReference type="Google" id="ProtNLM"/>
    </source>
</evidence>
<proteinExistence type="predicted"/>
<evidence type="ECO:0000313" key="1">
    <source>
        <dbReference type="EMBL" id="NYT47338.1"/>
    </source>
</evidence>
<dbReference type="Proteomes" id="UP000537890">
    <property type="component" value="Unassembled WGS sequence"/>
</dbReference>